<dbReference type="AlphaFoldDB" id="A0AAW7X789"/>
<evidence type="ECO:0000313" key="2">
    <source>
        <dbReference type="EMBL" id="MDO6423324.1"/>
    </source>
</evidence>
<reference evidence="2" key="1">
    <citation type="submission" date="2023-07" db="EMBL/GenBank/DDBJ databases">
        <title>Genome content predicts the carbon catabolic preferences of heterotrophic bacteria.</title>
        <authorList>
            <person name="Gralka M."/>
        </authorList>
    </citation>
    <scope>NUCLEOTIDE SEQUENCE</scope>
    <source>
        <strain evidence="2">I3M17_2</strain>
    </source>
</reference>
<dbReference type="Proteomes" id="UP001169760">
    <property type="component" value="Unassembled WGS sequence"/>
</dbReference>
<dbReference type="InterPro" id="IPR011990">
    <property type="entry name" value="TPR-like_helical_dom_sf"/>
</dbReference>
<dbReference type="EMBL" id="JAUOPB010000009">
    <property type="protein sequence ID" value="MDO6423324.1"/>
    <property type="molecule type" value="Genomic_DNA"/>
</dbReference>
<dbReference type="SUPFAM" id="SSF48452">
    <property type="entry name" value="TPR-like"/>
    <property type="match status" value="1"/>
</dbReference>
<evidence type="ECO:0000313" key="3">
    <source>
        <dbReference type="Proteomes" id="UP001169760"/>
    </source>
</evidence>
<keyword evidence="1" id="KW-0732">Signal</keyword>
<evidence type="ECO:0000256" key="1">
    <source>
        <dbReference type="SAM" id="SignalP"/>
    </source>
</evidence>
<comment type="caution">
    <text evidence="2">The sequence shown here is derived from an EMBL/GenBank/DDBJ whole genome shotgun (WGS) entry which is preliminary data.</text>
</comment>
<organism evidence="2 3">
    <name type="scientific">Saccharophagus degradans</name>
    <dbReference type="NCBI Taxonomy" id="86304"/>
    <lineage>
        <taxon>Bacteria</taxon>
        <taxon>Pseudomonadati</taxon>
        <taxon>Pseudomonadota</taxon>
        <taxon>Gammaproteobacteria</taxon>
        <taxon>Cellvibrionales</taxon>
        <taxon>Cellvibrionaceae</taxon>
        <taxon>Saccharophagus</taxon>
    </lineage>
</organism>
<gene>
    <name evidence="2" type="ORF">Q4521_12655</name>
</gene>
<sequence>MMKIIKQSILAIAVCCAANSYGADTNQQLTLSAQAAFAKQNYAKALEHYQTIHKQVASYENSYAMAVCYFKLKQWTKAHAIFTSLAATNPEDEWVEINLALTLAKMGRIEESLQRLLALASLADSEYVATLAYSNYKKISAQYPEDSSQQASQASTILSASLGVGIDSNVVSFVDEVTRYGNDTFIELSASTAWYSSADFTNNFVLDANFYSSKYTSTADYNVDVLSLGGRKNFAINEMNMLNAGLRLDQVAIGGEAYMRSANLELGGKWKLQPGAALRYGLRYQTASELDEIYQPYAGNSLRLKLDWAKRDGPHRWQMKYQWDNENKNDGGGAETDAGFTTFSSYSATRHLWAASWDYTHKQWNIKPFIELRKSQYKDPHIFSDDTQTLRIDDKKVVGLELNRTLSEHWDINVDLRSSNNNSAIESYSYNQNIITFTLGWQN</sequence>
<name>A0AAW7X789_9GAMM</name>
<dbReference type="RefSeq" id="WP_303493017.1">
    <property type="nucleotide sequence ID" value="NZ_JAUOPB010000009.1"/>
</dbReference>
<protein>
    <submittedName>
        <fullName evidence="2">Tetratricopeptide repeat protein</fullName>
    </submittedName>
</protein>
<dbReference type="Gene3D" id="1.25.40.10">
    <property type="entry name" value="Tetratricopeptide repeat domain"/>
    <property type="match status" value="1"/>
</dbReference>
<accession>A0AAW7X789</accession>
<proteinExistence type="predicted"/>
<feature type="chain" id="PRO_5043499428" evidence="1">
    <location>
        <begin position="23"/>
        <end position="443"/>
    </location>
</feature>
<feature type="signal peptide" evidence="1">
    <location>
        <begin position="1"/>
        <end position="22"/>
    </location>
</feature>